<dbReference type="EMBL" id="AJWK01000299">
    <property type="status" value="NOT_ANNOTATED_CDS"/>
    <property type="molecule type" value="Genomic_DNA"/>
</dbReference>
<feature type="compositionally biased region" description="Basic and acidic residues" evidence="1">
    <location>
        <begin position="106"/>
        <end position="136"/>
    </location>
</feature>
<sequence>MSPVPEVGQPETADKAGSSSGSDATDDGVNLQDFVVIPSQTSPSGSTSENHENEDLECYSDAQLKALLDEAITYKTPKEAEKPQESAATAVEIPKESVDPEDVEEKEPKIEEKKISGPKVEKEPVKVDTKEKEIPHRNPFISMPSSWNPSFRTIDPKSFAGPRDYGFCPRPSHTFGMPGMCCYSPAPPKAPEVVPKVEKKERNAILKLSHEIDGYRGGDNIDSLVRFIESSDSEPDYKKNGKGKPQKNGSNKKGKKAPPKPKAPTKAKEVLREVPQKTVEKLQERLPEVQQTSDEVSGKASPTIDGSEFRVVMKKKKKPKN</sequence>
<evidence type="ECO:0000313" key="2">
    <source>
        <dbReference type="EnsemblMetazoa" id="LLOJ000118-PA"/>
    </source>
</evidence>
<dbReference type="EMBL" id="AJWK01000297">
    <property type="status" value="NOT_ANNOTATED_CDS"/>
    <property type="molecule type" value="Genomic_DNA"/>
</dbReference>
<dbReference type="VEuPathDB" id="VectorBase:LLONM1_000820"/>
<evidence type="ECO:0000313" key="3">
    <source>
        <dbReference type="Proteomes" id="UP000092461"/>
    </source>
</evidence>
<keyword evidence="3" id="KW-1185">Reference proteome</keyword>
<dbReference type="EnsemblMetazoa" id="LLOJ000118-RA">
    <property type="protein sequence ID" value="LLOJ000118-PA"/>
    <property type="gene ID" value="LLOJ000118"/>
</dbReference>
<evidence type="ECO:0000256" key="1">
    <source>
        <dbReference type="SAM" id="MobiDB-lite"/>
    </source>
</evidence>
<dbReference type="EMBL" id="AJWK01000300">
    <property type="status" value="NOT_ANNOTATED_CDS"/>
    <property type="molecule type" value="Genomic_DNA"/>
</dbReference>
<name>A0A1B0C8A6_LUTLO</name>
<dbReference type="VEuPathDB" id="VectorBase:LLOJ000118"/>
<proteinExistence type="predicted"/>
<feature type="region of interest" description="Disordered" evidence="1">
    <location>
        <begin position="1"/>
        <end position="60"/>
    </location>
</feature>
<dbReference type="Proteomes" id="UP000092461">
    <property type="component" value="Unassembled WGS sequence"/>
</dbReference>
<dbReference type="AlphaFoldDB" id="A0A1B0C8A6"/>
<feature type="compositionally biased region" description="Basic residues" evidence="1">
    <location>
        <begin position="240"/>
        <end position="265"/>
    </location>
</feature>
<accession>A0A1B0C8A6</accession>
<organism evidence="2 3">
    <name type="scientific">Lutzomyia longipalpis</name>
    <name type="common">Sand fly</name>
    <dbReference type="NCBI Taxonomy" id="7200"/>
    <lineage>
        <taxon>Eukaryota</taxon>
        <taxon>Metazoa</taxon>
        <taxon>Ecdysozoa</taxon>
        <taxon>Arthropoda</taxon>
        <taxon>Hexapoda</taxon>
        <taxon>Insecta</taxon>
        <taxon>Pterygota</taxon>
        <taxon>Neoptera</taxon>
        <taxon>Endopterygota</taxon>
        <taxon>Diptera</taxon>
        <taxon>Nematocera</taxon>
        <taxon>Psychodoidea</taxon>
        <taxon>Psychodidae</taxon>
        <taxon>Lutzomyia</taxon>
        <taxon>Lutzomyia</taxon>
    </lineage>
</organism>
<feature type="compositionally biased region" description="Basic residues" evidence="1">
    <location>
        <begin position="312"/>
        <end position="321"/>
    </location>
</feature>
<feature type="region of interest" description="Disordered" evidence="1">
    <location>
        <begin position="74"/>
        <end position="147"/>
    </location>
</feature>
<dbReference type="EMBL" id="AJWK01000298">
    <property type="status" value="NOT_ANNOTATED_CDS"/>
    <property type="molecule type" value="Genomic_DNA"/>
</dbReference>
<protein>
    <submittedName>
        <fullName evidence="2">Uncharacterized protein</fullName>
    </submittedName>
</protein>
<feature type="region of interest" description="Disordered" evidence="1">
    <location>
        <begin position="230"/>
        <end position="321"/>
    </location>
</feature>
<feature type="compositionally biased region" description="Basic and acidic residues" evidence="1">
    <location>
        <begin position="266"/>
        <end position="287"/>
    </location>
</feature>
<feature type="compositionally biased region" description="Polar residues" evidence="1">
    <location>
        <begin position="38"/>
        <end position="48"/>
    </location>
</feature>
<reference evidence="2" key="1">
    <citation type="submission" date="2020-05" db="UniProtKB">
        <authorList>
            <consortium name="EnsemblMetazoa"/>
        </authorList>
    </citation>
    <scope>IDENTIFICATION</scope>
    <source>
        <strain evidence="2">Jacobina</strain>
    </source>
</reference>